<dbReference type="InterPro" id="IPR019557">
    <property type="entry name" value="AminoTfrase-like_pln_mobile"/>
</dbReference>
<reference evidence="2 3" key="1">
    <citation type="journal article" date="2023" name="Plants (Basel)">
        <title>Bridging the Gap: Combining Genomics and Transcriptomics Approaches to Understand Stylosanthes scabra, an Orphan Legume from the Brazilian Caatinga.</title>
        <authorList>
            <person name="Ferreira-Neto J.R.C."/>
            <person name="da Silva M.D."/>
            <person name="Binneck E."/>
            <person name="de Melo N.F."/>
            <person name="da Silva R.H."/>
            <person name="de Melo A.L.T.M."/>
            <person name="Pandolfi V."/>
            <person name="Bustamante F.O."/>
            <person name="Brasileiro-Vidal A.C."/>
            <person name="Benko-Iseppon A.M."/>
        </authorList>
    </citation>
    <scope>NUCLEOTIDE SEQUENCE [LARGE SCALE GENOMIC DNA]</scope>
    <source>
        <tissue evidence="2">Leaves</tissue>
    </source>
</reference>
<dbReference type="EMBL" id="JASCZI010242103">
    <property type="protein sequence ID" value="MED6209596.1"/>
    <property type="molecule type" value="Genomic_DNA"/>
</dbReference>
<dbReference type="Pfam" id="PF10536">
    <property type="entry name" value="PMD"/>
    <property type="match status" value="1"/>
</dbReference>
<dbReference type="InterPro" id="IPR044824">
    <property type="entry name" value="MAIN-like"/>
</dbReference>
<organism evidence="2 3">
    <name type="scientific">Stylosanthes scabra</name>
    <dbReference type="NCBI Taxonomy" id="79078"/>
    <lineage>
        <taxon>Eukaryota</taxon>
        <taxon>Viridiplantae</taxon>
        <taxon>Streptophyta</taxon>
        <taxon>Embryophyta</taxon>
        <taxon>Tracheophyta</taxon>
        <taxon>Spermatophyta</taxon>
        <taxon>Magnoliopsida</taxon>
        <taxon>eudicotyledons</taxon>
        <taxon>Gunneridae</taxon>
        <taxon>Pentapetalae</taxon>
        <taxon>rosids</taxon>
        <taxon>fabids</taxon>
        <taxon>Fabales</taxon>
        <taxon>Fabaceae</taxon>
        <taxon>Papilionoideae</taxon>
        <taxon>50 kb inversion clade</taxon>
        <taxon>dalbergioids sensu lato</taxon>
        <taxon>Dalbergieae</taxon>
        <taxon>Pterocarpus clade</taxon>
        <taxon>Stylosanthes</taxon>
    </lineage>
</organism>
<gene>
    <name evidence="2" type="ORF">PIB30_056255</name>
</gene>
<evidence type="ECO:0000259" key="1">
    <source>
        <dbReference type="Pfam" id="PF10536"/>
    </source>
</evidence>
<evidence type="ECO:0000313" key="2">
    <source>
        <dbReference type="EMBL" id="MED6209596.1"/>
    </source>
</evidence>
<accession>A0ABU6YI63</accession>
<keyword evidence="3" id="KW-1185">Reference proteome</keyword>
<evidence type="ECO:0000313" key="3">
    <source>
        <dbReference type="Proteomes" id="UP001341840"/>
    </source>
</evidence>
<proteinExistence type="predicted"/>
<dbReference type="PANTHER" id="PTHR46033:SF8">
    <property type="entry name" value="PROTEIN MAINTENANCE OF MERISTEMS-LIKE"/>
    <property type="match status" value="1"/>
</dbReference>
<dbReference type="PANTHER" id="PTHR46033">
    <property type="entry name" value="PROTEIN MAIN-LIKE 2"/>
    <property type="match status" value="1"/>
</dbReference>
<dbReference type="Proteomes" id="UP001341840">
    <property type="component" value="Unassembled WGS sequence"/>
</dbReference>
<feature type="domain" description="Aminotransferase-like plant mobile" evidence="1">
    <location>
        <begin position="1"/>
        <end position="122"/>
    </location>
</feature>
<sequence length="125" mass="15026">MYRNLCQASNRNVVAIAGPLQLLQSWIFWRFPSLRPYGFDHFSWPVASRWARYLPTSDERDPRVFQYRTMLDRMTHRDFVCRPYMTPEVAFVANPDIWRAEHMGLWIAVCPLIYFGSIEWHQWIG</sequence>
<name>A0ABU6YI63_9FABA</name>
<protein>
    <recommendedName>
        <fullName evidence="1">Aminotransferase-like plant mobile domain-containing protein</fullName>
    </recommendedName>
</protein>
<comment type="caution">
    <text evidence="2">The sequence shown here is derived from an EMBL/GenBank/DDBJ whole genome shotgun (WGS) entry which is preliminary data.</text>
</comment>